<reference evidence="14" key="1">
    <citation type="submission" date="2025-08" db="UniProtKB">
        <authorList>
            <consortium name="RefSeq"/>
        </authorList>
    </citation>
    <scope>IDENTIFICATION</scope>
    <source>
        <tissue evidence="14">Leaves</tissue>
    </source>
</reference>
<evidence type="ECO:0000313" key="14">
    <source>
        <dbReference type="RefSeq" id="XP_071915801.1"/>
    </source>
</evidence>
<keyword evidence="9" id="KW-0460">Magnesium</keyword>
<evidence type="ECO:0000259" key="12">
    <source>
        <dbReference type="Pfam" id="PF14413"/>
    </source>
</evidence>
<dbReference type="EC" id="2.7.7.79" evidence="3"/>
<dbReference type="InterPro" id="IPR007537">
    <property type="entry name" value="tRNAHis_GuaTrfase_Thg1"/>
</dbReference>
<evidence type="ECO:0000256" key="8">
    <source>
        <dbReference type="ARBA" id="ARBA00022741"/>
    </source>
</evidence>
<keyword evidence="5" id="KW-0819">tRNA processing</keyword>
<dbReference type="PANTHER" id="PTHR12729:SF6">
    <property type="entry name" value="TRNA(HIS) GUANYLYLTRANSFERASE-RELATED"/>
    <property type="match status" value="1"/>
</dbReference>
<feature type="domain" description="Thg1 C-terminal" evidence="12">
    <location>
        <begin position="139"/>
        <end position="224"/>
    </location>
</feature>
<organism evidence="13 14">
    <name type="scientific">Coffea arabica</name>
    <name type="common">Arabian coffee</name>
    <dbReference type="NCBI Taxonomy" id="13443"/>
    <lineage>
        <taxon>Eukaryota</taxon>
        <taxon>Viridiplantae</taxon>
        <taxon>Streptophyta</taxon>
        <taxon>Embryophyta</taxon>
        <taxon>Tracheophyta</taxon>
        <taxon>Spermatophyta</taxon>
        <taxon>Magnoliopsida</taxon>
        <taxon>eudicotyledons</taxon>
        <taxon>Gunneridae</taxon>
        <taxon>Pentapetalae</taxon>
        <taxon>asterids</taxon>
        <taxon>lamiids</taxon>
        <taxon>Gentianales</taxon>
        <taxon>Rubiaceae</taxon>
        <taxon>Ixoroideae</taxon>
        <taxon>Gardenieae complex</taxon>
        <taxon>Bertiereae - Coffeeae clade</taxon>
        <taxon>Coffeeae</taxon>
        <taxon>Coffea</taxon>
    </lineage>
</organism>
<name>A0ABM4V8E0_COFAR</name>
<sequence>MANSKYEYVKSFEVQDEIMLPNIIVVRVDGRDFNRFSEVHEFEKPNDERALNLMNACAFAVLEEFPDIIFAYGFSDEYSFIFKKDTKFYQRRASKINSLVVSFFTSVYVTKWKEFSLQKDLMFHPSFKSRVICCATMEVLQTYILWRQRACHLENLFNTCFWKLIGCGKSQKEAKEMLEGTQKQEKNEILFQQFGVNYKDLPSIFRQGSCAFKTEVEDIVKYKENGAPVKRLRKKITLTHSENVAGRSFWNVHPCLCKELGHFEGDISKINPEYIKSFQFENNLMPSTWIVIRVDGCHFHRFSEVHEFEKPNDEHALNLMNSCAVAVVEEFNDVVFSYGVSDEYSFVLKKNSCFYERHASEIVSAIVSFFSSVYVMKWKLYFAQKEMKYPPYFDGRAVCYPSIDILQDYLAWRQVDCHINNQYNTCFWMLVKSGKSKSEAQNCLKEWRKLTRPHAWHRNKVSKWNINWNAKMLEGNIIGYTKPYCIQGTQTQEKNGLLSCQFGIDYNTLPTMFRQGSSVFWDKESKTLLSNDEVVEKFRKKIVVEHCNIIEKSFWKAHPSILEEDNR</sequence>
<keyword evidence="7" id="KW-0479">Metal-binding</keyword>
<dbReference type="InterPro" id="IPR024956">
    <property type="entry name" value="tRNAHis_GuaTrfase_cat"/>
</dbReference>
<evidence type="ECO:0000259" key="11">
    <source>
        <dbReference type="Pfam" id="PF04446"/>
    </source>
</evidence>
<evidence type="ECO:0000256" key="5">
    <source>
        <dbReference type="ARBA" id="ARBA00022694"/>
    </source>
</evidence>
<gene>
    <name evidence="14" type="primary">LOC113700610</name>
</gene>
<dbReference type="RefSeq" id="XP_071915801.1">
    <property type="nucleotide sequence ID" value="XM_072059700.1"/>
</dbReference>
<accession>A0ABM4V8E0</accession>
<evidence type="ECO:0000256" key="7">
    <source>
        <dbReference type="ARBA" id="ARBA00022723"/>
    </source>
</evidence>
<feature type="domain" description="tRNAHis guanylyltransferase catalytic" evidence="11">
    <location>
        <begin position="273"/>
        <end position="401"/>
    </location>
</feature>
<evidence type="ECO:0000313" key="13">
    <source>
        <dbReference type="Proteomes" id="UP001652660"/>
    </source>
</evidence>
<protein>
    <recommendedName>
        <fullName evidence="3">tRNA(His) guanylyltransferase</fullName>
        <ecNumber evidence="3">2.7.7.79</ecNumber>
    </recommendedName>
</protein>
<dbReference type="Proteomes" id="UP001652660">
    <property type="component" value="Chromosome 7e"/>
</dbReference>
<evidence type="ECO:0000256" key="6">
    <source>
        <dbReference type="ARBA" id="ARBA00022695"/>
    </source>
</evidence>
<keyword evidence="6" id="KW-0548">Nucleotidyltransferase</keyword>
<keyword evidence="4" id="KW-0808">Transferase</keyword>
<dbReference type="Gene3D" id="3.30.70.3000">
    <property type="match status" value="2"/>
</dbReference>
<keyword evidence="8" id="KW-0547">Nucleotide-binding</keyword>
<dbReference type="GeneID" id="113700610"/>
<feature type="domain" description="Thg1 C-terminal" evidence="12">
    <location>
        <begin position="486"/>
        <end position="551"/>
    </location>
</feature>
<evidence type="ECO:0000256" key="10">
    <source>
        <dbReference type="ARBA" id="ARBA00023134"/>
    </source>
</evidence>
<dbReference type="Pfam" id="PF14413">
    <property type="entry name" value="Thg1C"/>
    <property type="match status" value="3"/>
</dbReference>
<dbReference type="PANTHER" id="PTHR12729">
    <property type="entry name" value="TRNA(HIS) GUANYLYLTRANSFERASE-RELATED"/>
    <property type="match status" value="1"/>
</dbReference>
<evidence type="ECO:0000256" key="2">
    <source>
        <dbReference type="ARBA" id="ARBA00010113"/>
    </source>
</evidence>
<dbReference type="InterPro" id="IPR025845">
    <property type="entry name" value="Thg1_C_dom"/>
</dbReference>
<proteinExistence type="inferred from homology"/>
<comment type="cofactor">
    <cofactor evidence="1">
        <name>Mg(2+)</name>
        <dbReference type="ChEBI" id="CHEBI:18420"/>
    </cofactor>
</comment>
<feature type="domain" description="Thg1 C-terminal" evidence="12">
    <location>
        <begin position="405"/>
        <end position="470"/>
    </location>
</feature>
<dbReference type="Pfam" id="PF04446">
    <property type="entry name" value="Thg1"/>
    <property type="match status" value="2"/>
</dbReference>
<evidence type="ECO:0000256" key="9">
    <source>
        <dbReference type="ARBA" id="ARBA00022842"/>
    </source>
</evidence>
<keyword evidence="13" id="KW-1185">Reference proteome</keyword>
<comment type="similarity">
    <text evidence="2">Belongs to the tRNA(His) guanylyltransferase family.</text>
</comment>
<feature type="domain" description="tRNAHis guanylyltransferase catalytic" evidence="11">
    <location>
        <begin position="6"/>
        <end position="134"/>
    </location>
</feature>
<keyword evidence="10" id="KW-0342">GTP-binding</keyword>
<evidence type="ECO:0000256" key="4">
    <source>
        <dbReference type="ARBA" id="ARBA00022679"/>
    </source>
</evidence>
<evidence type="ECO:0000256" key="1">
    <source>
        <dbReference type="ARBA" id="ARBA00001946"/>
    </source>
</evidence>
<dbReference type="InterPro" id="IPR038469">
    <property type="entry name" value="tRNAHis_GuaTrfase_Thg1_sf"/>
</dbReference>
<evidence type="ECO:0000256" key="3">
    <source>
        <dbReference type="ARBA" id="ARBA00012511"/>
    </source>
</evidence>